<dbReference type="VEuPathDB" id="PlasmoDB:PVPAM_010006100"/>
<dbReference type="VEuPathDB" id="PlasmoDB:PVX_015135"/>
<protein>
    <submittedName>
        <fullName evidence="1">Vir protein, putative</fullName>
    </submittedName>
</protein>
<dbReference type="AlphaFoldDB" id="A0A1G4E4B5"/>
<dbReference type="Proteomes" id="UP000305196">
    <property type="component" value="Unassembled WGS sequence"/>
</dbReference>
<gene>
    <name evidence="1" type="ORF">PVC01_000074000</name>
</gene>
<dbReference type="InterPro" id="IPR008780">
    <property type="entry name" value="Plasmodium_Vir"/>
</dbReference>
<organism evidence="1 2">
    <name type="scientific">Plasmodium vivax</name>
    <name type="common">malaria parasite P. vivax</name>
    <dbReference type="NCBI Taxonomy" id="5855"/>
    <lineage>
        <taxon>Eukaryota</taxon>
        <taxon>Sar</taxon>
        <taxon>Alveolata</taxon>
        <taxon>Apicomplexa</taxon>
        <taxon>Aconoidasida</taxon>
        <taxon>Haemosporida</taxon>
        <taxon>Plasmodiidae</taxon>
        <taxon>Plasmodium</taxon>
        <taxon>Plasmodium (Plasmodium)</taxon>
    </lineage>
</organism>
<dbReference type="EMBL" id="FLYI01000333">
    <property type="protein sequence ID" value="SCA82012.1"/>
    <property type="molecule type" value="Genomic_DNA"/>
</dbReference>
<dbReference type="Pfam" id="PF05795">
    <property type="entry name" value="Plasmodium_Vir"/>
    <property type="match status" value="1"/>
</dbReference>
<evidence type="ECO:0000313" key="1">
    <source>
        <dbReference type="EMBL" id="SCA82012.1"/>
    </source>
</evidence>
<sequence>MPYRTYLNVSYLNRLIRNFDDAENKRCCDETSKYLQSVDESHREILKKIGCSVECGYSYLTAFVDKKLADLCKYLNLWLDEQKRIHVNVDSGINEDEWNNIEEIWNYLLKNDSSSKCKRETNRHNISHIRERKKLMTYCINRDYIRGICEPSLRSDFNISRACYAFNEFIEKHYKTFYKDDQCIDTSVEPRDYRYFISNECTLYNMSKTFPVFDSEKKTILDKDNIRTAIKECTKAAESDVVTVEVYSATTEDVGDLTKLDDVQTGLALGQDGVTISHAGSEGDLINPEGLDTPSIKSLTSPDYKPSKPIYYAGLSVSGVFFTCMVLYKYTTLGPLIRSLVSKKEKLRQTTNKHLAEQWMQTTSEYMDLNSDNSHYNFPYQSIQN</sequence>
<reference evidence="1 2" key="1">
    <citation type="submission" date="2016-07" db="EMBL/GenBank/DDBJ databases">
        <authorList>
            <consortium name="Pathogen Informatics"/>
        </authorList>
    </citation>
    <scope>NUCLEOTIDE SEQUENCE [LARGE SCALE GENOMIC DNA]</scope>
</reference>
<dbReference type="VEuPathDB" id="PlasmoDB:PVP01_0006070"/>
<proteinExistence type="predicted"/>
<name>A0A1G4E4B5_PLAVI</name>
<accession>A0A1G4E4B5</accession>
<dbReference type="VEuPathDB" id="PlasmoDB:PVW1_140082500"/>
<evidence type="ECO:0000313" key="2">
    <source>
        <dbReference type="Proteomes" id="UP000305196"/>
    </source>
</evidence>